<dbReference type="GO" id="GO:0043495">
    <property type="term" value="F:protein-membrane adaptor activity"/>
    <property type="evidence" value="ECO:0007669"/>
    <property type="project" value="TreeGrafter"/>
</dbReference>
<evidence type="ECO:0000313" key="6">
    <source>
        <dbReference type="Ensembl" id="ENSDCDP00010020454.1"/>
    </source>
</evidence>
<protein>
    <recommendedName>
        <fullName evidence="5">SUN domain-containing protein</fullName>
    </recommendedName>
</protein>
<dbReference type="Ensembl" id="ENSDCDT00010021759.1">
    <property type="protein sequence ID" value="ENSDCDP00010020454.1"/>
    <property type="gene ID" value="ENSDCDG00010009361.1"/>
</dbReference>
<dbReference type="Proteomes" id="UP000694580">
    <property type="component" value="Unplaced"/>
</dbReference>
<organism evidence="6 7">
    <name type="scientific">Denticeps clupeoides</name>
    <name type="common">denticle herring</name>
    <dbReference type="NCBI Taxonomy" id="299321"/>
    <lineage>
        <taxon>Eukaryota</taxon>
        <taxon>Metazoa</taxon>
        <taxon>Chordata</taxon>
        <taxon>Craniata</taxon>
        <taxon>Vertebrata</taxon>
        <taxon>Euteleostomi</taxon>
        <taxon>Actinopterygii</taxon>
        <taxon>Neopterygii</taxon>
        <taxon>Teleostei</taxon>
        <taxon>Clupei</taxon>
        <taxon>Clupeiformes</taxon>
        <taxon>Denticipitoidei</taxon>
        <taxon>Denticipitidae</taxon>
        <taxon>Denticeps</taxon>
    </lineage>
</organism>
<name>A0AAY4BHP6_9TELE</name>
<accession>A0AAY4BHP6</accession>
<reference evidence="6" key="1">
    <citation type="submission" date="2025-08" db="UniProtKB">
        <authorList>
            <consortium name="Ensembl"/>
        </authorList>
    </citation>
    <scope>IDENTIFICATION</scope>
</reference>
<comment type="subcellular location">
    <subcellularLocation>
        <location evidence="1">Nucleus inner membrane</location>
    </subcellularLocation>
</comment>
<keyword evidence="3" id="KW-1133">Transmembrane helix</keyword>
<dbReference type="PROSITE" id="PS51469">
    <property type="entry name" value="SUN"/>
    <property type="match status" value="1"/>
</dbReference>
<dbReference type="PANTHER" id="PTHR12911:SF23">
    <property type="entry name" value="SUN DOMAIN-CONTAINING PROTEIN 1"/>
    <property type="match status" value="1"/>
</dbReference>
<dbReference type="InterPro" id="IPR012919">
    <property type="entry name" value="SUN_dom"/>
</dbReference>
<dbReference type="Pfam" id="PF07738">
    <property type="entry name" value="Sad1_UNC"/>
    <property type="match status" value="1"/>
</dbReference>
<proteinExistence type="predicted"/>
<dbReference type="AlphaFoldDB" id="A0AAY4BHP6"/>
<keyword evidence="2" id="KW-0812">Transmembrane</keyword>
<dbReference type="PANTHER" id="PTHR12911">
    <property type="entry name" value="SAD1/UNC-84-LIKE PROTEIN-RELATED"/>
    <property type="match status" value="1"/>
</dbReference>
<evidence type="ECO:0000256" key="2">
    <source>
        <dbReference type="ARBA" id="ARBA00022692"/>
    </source>
</evidence>
<gene>
    <name evidence="6" type="primary">GGACT</name>
</gene>
<reference evidence="6" key="2">
    <citation type="submission" date="2025-09" db="UniProtKB">
        <authorList>
            <consortium name="Ensembl"/>
        </authorList>
    </citation>
    <scope>IDENTIFICATION</scope>
</reference>
<evidence type="ECO:0000256" key="3">
    <source>
        <dbReference type="ARBA" id="ARBA00022989"/>
    </source>
</evidence>
<dbReference type="Gene3D" id="2.60.120.260">
    <property type="entry name" value="Galactose-binding domain-like"/>
    <property type="match status" value="1"/>
</dbReference>
<feature type="domain" description="SUN" evidence="5">
    <location>
        <begin position="1"/>
        <end position="165"/>
    </location>
</feature>
<dbReference type="GeneTree" id="ENSGT00940000155830"/>
<dbReference type="GO" id="GO:0005637">
    <property type="term" value="C:nuclear inner membrane"/>
    <property type="evidence" value="ECO:0007669"/>
    <property type="project" value="UniProtKB-SubCell"/>
</dbReference>
<keyword evidence="7" id="KW-1185">Reference proteome</keyword>
<dbReference type="InterPro" id="IPR045119">
    <property type="entry name" value="SUN1-5"/>
</dbReference>
<evidence type="ECO:0000256" key="1">
    <source>
        <dbReference type="ARBA" id="ARBA00004540"/>
    </source>
</evidence>
<evidence type="ECO:0000313" key="7">
    <source>
        <dbReference type="Proteomes" id="UP000694580"/>
    </source>
</evidence>
<keyword evidence="4" id="KW-0472">Membrane</keyword>
<evidence type="ECO:0000256" key="4">
    <source>
        <dbReference type="ARBA" id="ARBA00023136"/>
    </source>
</evidence>
<evidence type="ECO:0000259" key="5">
    <source>
        <dbReference type="PROSITE" id="PS51469"/>
    </source>
</evidence>
<sequence>IVKNALKLYSQDQTGLFDYALESAGEQATTSFLAQPDVHPGNCWAFKGSSGYLVIQLTMHVVPTAFTLQHIAKSMSPSGDISSAPRHYRVYGVKRGFTPQGLENELQEEGKLLGQYTYKDDGETLQTNPVENHQAFRIIELRVLSNWGHPEYTCLYRFRVHGDPASQ</sequence>
<dbReference type="GO" id="GO:0034993">
    <property type="term" value="C:meiotic nuclear membrane microtubule tethering complex"/>
    <property type="evidence" value="ECO:0007669"/>
    <property type="project" value="TreeGrafter"/>
</dbReference>